<accession>A0ACA9NN73</accession>
<reference evidence="1" key="1">
    <citation type="submission" date="2021-06" db="EMBL/GenBank/DDBJ databases">
        <authorList>
            <person name="Kallberg Y."/>
            <person name="Tangrot J."/>
            <person name="Rosling A."/>
        </authorList>
    </citation>
    <scope>NUCLEOTIDE SEQUENCE</scope>
    <source>
        <strain evidence="1">MA461A</strain>
    </source>
</reference>
<comment type="caution">
    <text evidence="1">The sequence shown here is derived from an EMBL/GenBank/DDBJ whole genome shotgun (WGS) entry which is preliminary data.</text>
</comment>
<name>A0ACA9NN73_9GLOM</name>
<dbReference type="EMBL" id="CAJVQC010015515">
    <property type="protein sequence ID" value="CAG8667899.1"/>
    <property type="molecule type" value="Genomic_DNA"/>
</dbReference>
<dbReference type="Proteomes" id="UP000789920">
    <property type="component" value="Unassembled WGS sequence"/>
</dbReference>
<evidence type="ECO:0000313" key="2">
    <source>
        <dbReference type="Proteomes" id="UP000789920"/>
    </source>
</evidence>
<protein>
    <submittedName>
        <fullName evidence="1">11648_t:CDS:1</fullName>
    </submittedName>
</protein>
<keyword evidence="2" id="KW-1185">Reference proteome</keyword>
<proteinExistence type="predicted"/>
<evidence type="ECO:0000313" key="1">
    <source>
        <dbReference type="EMBL" id="CAG8667899.1"/>
    </source>
</evidence>
<feature type="non-terminal residue" evidence="1">
    <location>
        <position position="1"/>
    </location>
</feature>
<gene>
    <name evidence="1" type="ORF">RPERSI_LOCUS8551</name>
</gene>
<sequence length="69" mass="7852">NHFTICTINELLTLLQKNTNFDFSNSVVDQENENIKHQNSQESDSSISISTDERVNSKSQKKRKALSPV</sequence>
<organism evidence="1 2">
    <name type="scientific">Racocetra persica</name>
    <dbReference type="NCBI Taxonomy" id="160502"/>
    <lineage>
        <taxon>Eukaryota</taxon>
        <taxon>Fungi</taxon>
        <taxon>Fungi incertae sedis</taxon>
        <taxon>Mucoromycota</taxon>
        <taxon>Glomeromycotina</taxon>
        <taxon>Glomeromycetes</taxon>
        <taxon>Diversisporales</taxon>
        <taxon>Gigasporaceae</taxon>
        <taxon>Racocetra</taxon>
    </lineage>
</organism>